<sequence>MNLLELKNKEKISDEFLFLEYKYYLTQEVEEVFQNTSRKLESEVFFGFSFPMGYLYF</sequence>
<gene>
    <name evidence="1" type="ORF">S01H4_64243</name>
</gene>
<organism evidence="1">
    <name type="scientific">marine sediment metagenome</name>
    <dbReference type="NCBI Taxonomy" id="412755"/>
    <lineage>
        <taxon>unclassified sequences</taxon>
        <taxon>metagenomes</taxon>
        <taxon>ecological metagenomes</taxon>
    </lineage>
</organism>
<reference evidence="1" key="1">
    <citation type="journal article" date="2014" name="Front. Microbiol.">
        <title>High frequency of phylogenetically diverse reductive dehalogenase-homologous genes in deep subseafloor sedimentary metagenomes.</title>
        <authorList>
            <person name="Kawai M."/>
            <person name="Futagami T."/>
            <person name="Toyoda A."/>
            <person name="Takaki Y."/>
            <person name="Nishi S."/>
            <person name="Hori S."/>
            <person name="Arai W."/>
            <person name="Tsubouchi T."/>
            <person name="Morono Y."/>
            <person name="Uchiyama I."/>
            <person name="Ito T."/>
            <person name="Fujiyama A."/>
            <person name="Inagaki F."/>
            <person name="Takami H."/>
        </authorList>
    </citation>
    <scope>NUCLEOTIDE SEQUENCE</scope>
    <source>
        <strain evidence="1">Expedition CK06-06</strain>
    </source>
</reference>
<accession>X1CJU1</accession>
<name>X1CJU1_9ZZZZ</name>
<proteinExistence type="predicted"/>
<dbReference type="EMBL" id="BART01038895">
    <property type="protein sequence ID" value="GAH08661.1"/>
    <property type="molecule type" value="Genomic_DNA"/>
</dbReference>
<dbReference type="AlphaFoldDB" id="X1CJU1"/>
<feature type="non-terminal residue" evidence="1">
    <location>
        <position position="57"/>
    </location>
</feature>
<protein>
    <submittedName>
        <fullName evidence="1">Uncharacterized protein</fullName>
    </submittedName>
</protein>
<comment type="caution">
    <text evidence="1">The sequence shown here is derived from an EMBL/GenBank/DDBJ whole genome shotgun (WGS) entry which is preliminary data.</text>
</comment>
<evidence type="ECO:0000313" key="1">
    <source>
        <dbReference type="EMBL" id="GAH08661.1"/>
    </source>
</evidence>